<reference evidence="3" key="1">
    <citation type="submission" date="2021-02" db="EMBL/GenBank/DDBJ databases">
        <authorList>
            <person name="Nowell W R."/>
        </authorList>
    </citation>
    <scope>NUCLEOTIDE SEQUENCE</scope>
</reference>
<dbReference type="AlphaFoldDB" id="A0A818DD76"/>
<evidence type="ECO:0000313" key="3">
    <source>
        <dbReference type="EMBL" id="CAF3444771.1"/>
    </source>
</evidence>
<evidence type="ECO:0000313" key="6">
    <source>
        <dbReference type="Proteomes" id="UP000663825"/>
    </source>
</evidence>
<dbReference type="Proteomes" id="UP000663833">
    <property type="component" value="Unassembled WGS sequence"/>
</dbReference>
<dbReference type="Pfam" id="PF13304">
    <property type="entry name" value="AAA_21"/>
    <property type="match status" value="1"/>
</dbReference>
<dbReference type="Proteomes" id="UP000663873">
    <property type="component" value="Unassembled WGS sequence"/>
</dbReference>
<accession>A0A818DD76</accession>
<proteinExistence type="predicted"/>
<evidence type="ECO:0000313" key="2">
    <source>
        <dbReference type="EMBL" id="CAF3391080.1"/>
    </source>
</evidence>
<dbReference type="EMBL" id="CAJNYD010002082">
    <property type="protein sequence ID" value="CAF3391080.1"/>
    <property type="molecule type" value="Genomic_DNA"/>
</dbReference>
<dbReference type="InterPro" id="IPR027417">
    <property type="entry name" value="P-loop_NTPase"/>
</dbReference>
<comment type="caution">
    <text evidence="3">The sequence shown here is derived from an EMBL/GenBank/DDBJ whole genome shotgun (WGS) entry which is preliminary data.</text>
</comment>
<dbReference type="EMBL" id="CAJNXB010005741">
    <property type="protein sequence ID" value="CAF3444771.1"/>
    <property type="molecule type" value="Genomic_DNA"/>
</dbReference>
<gene>
    <name evidence="4" type="ORF">HFQ381_LOCUS17161</name>
    <name evidence="2" type="ORF">LUA448_LOCUS16672</name>
    <name evidence="3" type="ORF">TIS948_LOCUS31484</name>
    <name evidence="5" type="ORF">UJA718_LOCUS29125</name>
</gene>
<evidence type="ECO:0000259" key="1">
    <source>
        <dbReference type="Pfam" id="PF13304"/>
    </source>
</evidence>
<name>A0A818DD76_9BILA</name>
<evidence type="ECO:0000313" key="5">
    <source>
        <dbReference type="EMBL" id="CAF4547165.1"/>
    </source>
</evidence>
<dbReference type="GO" id="GO:0005524">
    <property type="term" value="F:ATP binding"/>
    <property type="evidence" value="ECO:0007669"/>
    <property type="project" value="InterPro"/>
</dbReference>
<evidence type="ECO:0000313" key="7">
    <source>
        <dbReference type="Proteomes" id="UP000663873"/>
    </source>
</evidence>
<protein>
    <recommendedName>
        <fullName evidence="1">ATPase AAA-type core domain-containing protein</fullName>
    </recommendedName>
</protein>
<dbReference type="GO" id="GO:0016887">
    <property type="term" value="F:ATP hydrolysis activity"/>
    <property type="evidence" value="ECO:0007669"/>
    <property type="project" value="InterPro"/>
</dbReference>
<dbReference type="InterPro" id="IPR003959">
    <property type="entry name" value="ATPase_AAA_core"/>
</dbReference>
<evidence type="ECO:0000313" key="4">
    <source>
        <dbReference type="EMBL" id="CAF4357469.1"/>
    </source>
</evidence>
<organism evidence="3 6">
    <name type="scientific">Rotaria socialis</name>
    <dbReference type="NCBI Taxonomy" id="392032"/>
    <lineage>
        <taxon>Eukaryota</taxon>
        <taxon>Metazoa</taxon>
        <taxon>Spiralia</taxon>
        <taxon>Gnathifera</taxon>
        <taxon>Rotifera</taxon>
        <taxon>Eurotatoria</taxon>
        <taxon>Bdelloidea</taxon>
        <taxon>Philodinida</taxon>
        <taxon>Philodinidae</taxon>
        <taxon>Rotaria</taxon>
    </lineage>
</organism>
<dbReference type="EMBL" id="CAJOBO010001259">
    <property type="protein sequence ID" value="CAF4357469.1"/>
    <property type="molecule type" value="Genomic_DNA"/>
</dbReference>
<dbReference type="OrthoDB" id="10483736at2759"/>
<dbReference type="Gene3D" id="3.40.50.300">
    <property type="entry name" value="P-loop containing nucleotide triphosphate hydrolases"/>
    <property type="match status" value="1"/>
</dbReference>
<dbReference type="Proteomes" id="UP000663851">
    <property type="component" value="Unassembled WGS sequence"/>
</dbReference>
<feature type="domain" description="ATPase AAA-type core" evidence="1">
    <location>
        <begin position="191"/>
        <end position="369"/>
    </location>
</feature>
<sequence length="776" mass="88115">MASDITIFFTTKASNGNDPNFFTEIELKYQTELLCEADKDLKCVLKKHDKVKLAGSDKERFKLFQRMCECDRNLSDQESKSKKIQIYGTWLSDDPAQSTTNASSSINLKNKVVPTDKSTKFRVAVWEFPYYYSPTNERGADTVLTAPISKLYLPNFINTIFIIGENASGKSILLSSLGVTGILKPRDVLVVSPAQAIAKDDSSGSYYKSSHKPVEPSSIDIDLMTQILDSGQEQTLYNRFKSIAHGWEIELVKASYIKTLKQENDMNPGNYPLTSVFFKRIVPDSRETVAFYRYESVSDGIRQIFHVLLRCWDISCYQTVCLDEPESHLHPCLYCGLVREIISALGWGDPKNLAEKKLIIATHDFHLIDLLANLPEVHGVVFEISSTPIQNAPKNLKELIIGYDSTAQASGADNQLNAPLFSSIKLDCNSLDVFDCSQNRSNLITFSSSLIECMTGTAPLVLFCEGSESKKNIDSALYSLLFDRNKIEIRAVHGGYSAVQKKTIATREAQKVLRSPRHYYGLCDRDRNLGISVPDVIVLPVAEAENLFWMPELWPLFSKMLNQIGPSLSSTTFNSKKEKFWKEFQKLTGRRIFYYMIEYEACHYSGLAKQDTPEEARQNAMRNFKDQPHMLQIKMKNLRTNRLDCRIKFHKQWKDALNDARKYTLAYIDGKGDKEIIKKLYDCKQPTLKFDDLVKSPTENDEKIVLGSPIPSLSPKALLCALVRLSRCERETDISFLAYYHLLNEKEVLDIMEKTVFALKQSCLKSCCSHILFPEA</sequence>
<keyword evidence="7" id="KW-1185">Reference proteome</keyword>
<dbReference type="SUPFAM" id="SSF52540">
    <property type="entry name" value="P-loop containing nucleoside triphosphate hydrolases"/>
    <property type="match status" value="1"/>
</dbReference>
<dbReference type="EMBL" id="CAJOBP010009137">
    <property type="protein sequence ID" value="CAF4547165.1"/>
    <property type="molecule type" value="Genomic_DNA"/>
</dbReference>
<dbReference type="Proteomes" id="UP000663825">
    <property type="component" value="Unassembled WGS sequence"/>
</dbReference>